<reference evidence="1" key="1">
    <citation type="journal article" date="2015" name="Nature">
        <title>Complex archaea that bridge the gap between prokaryotes and eukaryotes.</title>
        <authorList>
            <person name="Spang A."/>
            <person name="Saw J.H."/>
            <person name="Jorgensen S.L."/>
            <person name="Zaremba-Niedzwiedzka K."/>
            <person name="Martijn J."/>
            <person name="Lind A.E."/>
            <person name="van Eijk R."/>
            <person name="Schleper C."/>
            <person name="Guy L."/>
            <person name="Ettema T.J."/>
        </authorList>
    </citation>
    <scope>NUCLEOTIDE SEQUENCE</scope>
</reference>
<dbReference type="SUPFAM" id="SSF46561">
    <property type="entry name" value="Ribosomal protein L29 (L29p)"/>
    <property type="match status" value="1"/>
</dbReference>
<dbReference type="EMBL" id="LAZR01011677">
    <property type="protein sequence ID" value="KKM60455.1"/>
    <property type="molecule type" value="Genomic_DNA"/>
</dbReference>
<dbReference type="GO" id="GO:0003735">
    <property type="term" value="F:structural constituent of ribosome"/>
    <property type="evidence" value="ECO:0007669"/>
    <property type="project" value="InterPro"/>
</dbReference>
<dbReference type="InterPro" id="IPR036049">
    <property type="entry name" value="Ribosomal_uL29_sf"/>
</dbReference>
<organism evidence="1">
    <name type="scientific">marine sediment metagenome</name>
    <dbReference type="NCBI Taxonomy" id="412755"/>
    <lineage>
        <taxon>unclassified sequences</taxon>
        <taxon>metagenomes</taxon>
        <taxon>ecological metagenomes</taxon>
    </lineage>
</organism>
<comment type="caution">
    <text evidence="1">The sequence shown here is derived from an EMBL/GenBank/DDBJ whole genome shotgun (WGS) entry which is preliminary data.</text>
</comment>
<gene>
    <name evidence="1" type="ORF">LCGC14_1541730</name>
</gene>
<sequence length="48" mass="5848">MTKISEIRDQAEDQLEFRLTEIDREYFDLVNELKISHKLEKPHFLKSL</sequence>
<dbReference type="AlphaFoldDB" id="A0A0F9L8W6"/>
<evidence type="ECO:0000313" key="1">
    <source>
        <dbReference type="EMBL" id="KKM60455.1"/>
    </source>
</evidence>
<dbReference type="GO" id="GO:0006412">
    <property type="term" value="P:translation"/>
    <property type="evidence" value="ECO:0007669"/>
    <property type="project" value="InterPro"/>
</dbReference>
<name>A0A0F9L8W6_9ZZZZ</name>
<protein>
    <submittedName>
        <fullName evidence="1">Uncharacterized protein</fullName>
    </submittedName>
</protein>
<accession>A0A0F9L8W6</accession>
<dbReference type="GO" id="GO:0005840">
    <property type="term" value="C:ribosome"/>
    <property type="evidence" value="ECO:0007669"/>
    <property type="project" value="InterPro"/>
</dbReference>
<proteinExistence type="predicted"/>
<feature type="non-terminal residue" evidence="1">
    <location>
        <position position="48"/>
    </location>
</feature>